<comment type="caution">
    <text evidence="2">The sequence shown here is derived from an EMBL/GenBank/DDBJ whole genome shotgun (WGS) entry which is preliminary data.</text>
</comment>
<proteinExistence type="predicted"/>
<name>A0A1G1KXS6_9BACT</name>
<sequence length="572" mass="65155">MKRLINLEKKERVRLWQRAVTMSLIFTFSAWGLVPVNAVTVQELDQTIKGQEISFYREFFEKVLYKPVSQFLRLDWIIDKATMRKHSALDVNIYDEVPDSGFFTNRHGKKRLSKEELQRGANQGSGPKPEGPWAVLKGKASGVTPGLVIQDLAGDRYLLKFDPQENPEMTTSSEIISQKFLHAIGYHVAEYYLVQFLPDILKVNPQTTYYNKDGFKKPLTKEALTDLLSDVPKYKGGKVRASASKMLPKPNKGNSDLEGRNKKDPDDLIPHENRRSLRALRVFGSWLNHYDLREGNTLDVIAEENGKAYIKHYLIDFGSTLGSSAYRSKVPAATHENVVDWFETGKAMGEFKIVQKPWEKRWDKNDRLIADNSIGYFDNLYFNPGRWKTQLPHEVFERLTVSDAFWAVKIMIAFSNEDIQAMVDTAEYSKPETAKLLTDILIARRDLIAKDWFDRMTPLDDIQLSIGQKVTGEVQFTDLAVKAGFVKAEETSYRYRLTSGSCHAKKGIMYQEFKSPSFSFQMPDPGKKNCSVLEIQVKRVGQSKWSCPPAKILLSSPSGEAKNIISDIDHGL</sequence>
<accession>A0A1G1KXS6</accession>
<dbReference type="AlphaFoldDB" id="A0A1G1KXS6"/>
<evidence type="ECO:0000313" key="3">
    <source>
        <dbReference type="Proteomes" id="UP000178187"/>
    </source>
</evidence>
<protein>
    <submittedName>
        <fullName evidence="2">Uncharacterized protein</fullName>
    </submittedName>
</protein>
<gene>
    <name evidence="2" type="ORF">A3G33_09465</name>
</gene>
<reference evidence="2 3" key="1">
    <citation type="journal article" date="2016" name="Nat. Commun.">
        <title>Thousands of microbial genomes shed light on interconnected biogeochemical processes in an aquifer system.</title>
        <authorList>
            <person name="Anantharaman K."/>
            <person name="Brown C.T."/>
            <person name="Hug L.A."/>
            <person name="Sharon I."/>
            <person name="Castelle C.J."/>
            <person name="Probst A.J."/>
            <person name="Thomas B.C."/>
            <person name="Singh A."/>
            <person name="Wilkins M.J."/>
            <person name="Karaoz U."/>
            <person name="Brodie E.L."/>
            <person name="Williams K.H."/>
            <person name="Hubbard S.S."/>
            <person name="Banfield J.F."/>
        </authorList>
    </citation>
    <scope>NUCLEOTIDE SEQUENCE [LARGE SCALE GENOMIC DNA]</scope>
</reference>
<feature type="region of interest" description="Disordered" evidence="1">
    <location>
        <begin position="240"/>
        <end position="270"/>
    </location>
</feature>
<dbReference type="Proteomes" id="UP000178187">
    <property type="component" value="Unassembled WGS sequence"/>
</dbReference>
<dbReference type="EMBL" id="MHFR01000042">
    <property type="protein sequence ID" value="OGW97409.1"/>
    <property type="molecule type" value="Genomic_DNA"/>
</dbReference>
<evidence type="ECO:0000313" key="2">
    <source>
        <dbReference type="EMBL" id="OGW97409.1"/>
    </source>
</evidence>
<organism evidence="2 3">
    <name type="scientific">Candidatus Danuiimicrobium aquiferis</name>
    <dbReference type="NCBI Taxonomy" id="1801832"/>
    <lineage>
        <taxon>Bacteria</taxon>
        <taxon>Pseudomonadati</taxon>
        <taxon>Candidatus Omnitrophota</taxon>
        <taxon>Candidatus Danuiimicrobium</taxon>
    </lineage>
</organism>
<evidence type="ECO:0000256" key="1">
    <source>
        <dbReference type="SAM" id="MobiDB-lite"/>
    </source>
</evidence>
<feature type="compositionally biased region" description="Basic and acidic residues" evidence="1">
    <location>
        <begin position="255"/>
        <end position="270"/>
    </location>
</feature>